<dbReference type="PROSITE" id="PS00455">
    <property type="entry name" value="AMP_BINDING"/>
    <property type="match status" value="1"/>
</dbReference>
<dbReference type="Proteomes" id="UP000632849">
    <property type="component" value="Unassembled WGS sequence"/>
</dbReference>
<dbReference type="AlphaFoldDB" id="A0A919BCA2"/>
<dbReference type="GO" id="GO:0071766">
    <property type="term" value="P:Actinobacterium-type cell wall biogenesis"/>
    <property type="evidence" value="ECO:0007669"/>
    <property type="project" value="UniProtKB-ARBA"/>
</dbReference>
<sequence>MSLRRSTAGTLAPRPPAEPPATLVEALADRASGPLADLPFLTALDASGRPVERLSAAGLDARARALAAELRATGAPGDRVVVPAMPGLDFHVGFFACLYAGMVAVPVPPLRPAARPGATVRAGRLEGICRDCSPRAVLVPTPEDAAAAGPAPAPGVAYVPVRRPGRPDAPVPGVPEPSVGPSSTALLQYTSGSTGDPRGVVVSHRNLIANQTAMRDRCEIDSGTTVVNWLPLFHDMGLCTSLVLPLVSDASVVTMEPAAFVRDPRVWLRAIEAEEDVFSAAPDFAYDLCVQRIPERERAAVDLSTWRVAANGSEPVRASTLRRFAEAFRPSFFRPEVFSPGYGLAECTLTVTFGLPLEHTTVRHFDREALAAGRAEPVGRSAAAAELVSSGPPLPGVEVDVVDPEGRRLPAGAVGEIQVRSTGNCGGYWGRPELSAEVFAARPYGPDCEPVGGESAGEESVRTGDLGFLYEGELFVTGRVKDLVIVGGQNYYPQDAEELVTSAHSAFTAQRAAAWSPDDLDGPGGPARGRGIAVAVETAERDQRVLADALRAAAVAVARAVPAPVTVYAVARNKLPRTTSGKIRRQTSGQDLGEGRIPVLAQWSGLR</sequence>
<feature type="domain" description="AMP-dependent synthetase/ligase" evidence="5">
    <location>
        <begin position="50"/>
        <end position="429"/>
    </location>
</feature>
<comment type="caution">
    <text evidence="6">The sequence shown here is derived from an EMBL/GenBank/DDBJ whole genome shotgun (WGS) entry which is preliminary data.</text>
</comment>
<proteinExistence type="inferred from homology"/>
<reference evidence="6" key="2">
    <citation type="submission" date="2020-09" db="EMBL/GenBank/DDBJ databases">
        <authorList>
            <person name="Sun Q."/>
            <person name="Ohkuma M."/>
        </authorList>
    </citation>
    <scope>NUCLEOTIDE SEQUENCE</scope>
    <source>
        <strain evidence="6">JCM 4122</strain>
    </source>
</reference>
<name>A0A919BCA2_STRFL</name>
<organism evidence="6 7">
    <name type="scientific">Streptomyces filamentosus</name>
    <name type="common">Streptomyces roseosporus</name>
    <dbReference type="NCBI Taxonomy" id="67294"/>
    <lineage>
        <taxon>Bacteria</taxon>
        <taxon>Bacillati</taxon>
        <taxon>Actinomycetota</taxon>
        <taxon>Actinomycetes</taxon>
        <taxon>Kitasatosporales</taxon>
        <taxon>Streptomycetaceae</taxon>
        <taxon>Streptomyces</taxon>
    </lineage>
</organism>
<evidence type="ECO:0000256" key="1">
    <source>
        <dbReference type="ARBA" id="ARBA00006432"/>
    </source>
</evidence>
<dbReference type="SUPFAM" id="SSF56801">
    <property type="entry name" value="Acetyl-CoA synthetase-like"/>
    <property type="match status" value="1"/>
</dbReference>
<evidence type="ECO:0000313" key="6">
    <source>
        <dbReference type="EMBL" id="GHF79174.1"/>
    </source>
</evidence>
<dbReference type="Gene3D" id="3.40.50.12780">
    <property type="entry name" value="N-terminal domain of ligase-like"/>
    <property type="match status" value="1"/>
</dbReference>
<dbReference type="InterPro" id="IPR045851">
    <property type="entry name" value="AMP-bd_C_sf"/>
</dbReference>
<dbReference type="InterPro" id="IPR040097">
    <property type="entry name" value="FAAL/FAAC"/>
</dbReference>
<keyword evidence="4" id="KW-0443">Lipid metabolism</keyword>
<dbReference type="RefSeq" id="WP_190040608.1">
    <property type="nucleotide sequence ID" value="NZ_BNBE01000001.1"/>
</dbReference>
<comment type="similarity">
    <text evidence="1">Belongs to the ATP-dependent AMP-binding enzyme family.</text>
</comment>
<accession>A0A919BCA2</accession>
<evidence type="ECO:0000259" key="5">
    <source>
        <dbReference type="Pfam" id="PF00501"/>
    </source>
</evidence>
<keyword evidence="2" id="KW-0436">Ligase</keyword>
<evidence type="ECO:0000256" key="3">
    <source>
        <dbReference type="ARBA" id="ARBA00022832"/>
    </source>
</evidence>
<reference evidence="6" key="1">
    <citation type="journal article" date="2014" name="Int. J. Syst. Evol. Microbiol.">
        <title>Complete genome sequence of Corynebacterium casei LMG S-19264T (=DSM 44701T), isolated from a smear-ripened cheese.</title>
        <authorList>
            <consortium name="US DOE Joint Genome Institute (JGI-PGF)"/>
            <person name="Walter F."/>
            <person name="Albersmeier A."/>
            <person name="Kalinowski J."/>
            <person name="Ruckert C."/>
        </authorList>
    </citation>
    <scope>NUCLEOTIDE SEQUENCE</scope>
    <source>
        <strain evidence="6">JCM 4122</strain>
    </source>
</reference>
<evidence type="ECO:0000313" key="7">
    <source>
        <dbReference type="Proteomes" id="UP000632849"/>
    </source>
</evidence>
<dbReference type="GO" id="GO:0070566">
    <property type="term" value="F:adenylyltransferase activity"/>
    <property type="evidence" value="ECO:0007669"/>
    <property type="project" value="TreeGrafter"/>
</dbReference>
<dbReference type="PANTHER" id="PTHR22754:SF32">
    <property type="entry name" value="DISCO-INTERACTING PROTEIN 2"/>
    <property type="match status" value="1"/>
</dbReference>
<dbReference type="Gene3D" id="3.30.300.30">
    <property type="match status" value="1"/>
</dbReference>
<dbReference type="Pfam" id="PF00501">
    <property type="entry name" value="AMP-binding"/>
    <property type="match status" value="1"/>
</dbReference>
<gene>
    <name evidence="6" type="ORF">GCM10017667_03290</name>
</gene>
<dbReference type="InterPro" id="IPR000873">
    <property type="entry name" value="AMP-dep_synth/lig_dom"/>
</dbReference>
<dbReference type="FunFam" id="3.40.50.12780:FF:000013">
    <property type="entry name" value="Long-chain-fatty-acid--AMP ligase FadD32"/>
    <property type="match status" value="1"/>
</dbReference>
<dbReference type="GO" id="GO:0005886">
    <property type="term" value="C:plasma membrane"/>
    <property type="evidence" value="ECO:0007669"/>
    <property type="project" value="TreeGrafter"/>
</dbReference>
<dbReference type="CDD" id="cd05931">
    <property type="entry name" value="FAAL"/>
    <property type="match status" value="1"/>
</dbReference>
<dbReference type="GO" id="GO:0006633">
    <property type="term" value="P:fatty acid biosynthetic process"/>
    <property type="evidence" value="ECO:0007669"/>
    <property type="project" value="TreeGrafter"/>
</dbReference>
<evidence type="ECO:0000256" key="4">
    <source>
        <dbReference type="ARBA" id="ARBA00023098"/>
    </source>
</evidence>
<evidence type="ECO:0000256" key="2">
    <source>
        <dbReference type="ARBA" id="ARBA00022598"/>
    </source>
</evidence>
<dbReference type="GO" id="GO:0016874">
    <property type="term" value="F:ligase activity"/>
    <property type="evidence" value="ECO:0007669"/>
    <property type="project" value="UniProtKB-KW"/>
</dbReference>
<dbReference type="InterPro" id="IPR020845">
    <property type="entry name" value="AMP-binding_CS"/>
</dbReference>
<protein>
    <recommendedName>
        <fullName evidence="5">AMP-dependent synthetase/ligase domain-containing protein</fullName>
    </recommendedName>
</protein>
<keyword evidence="3" id="KW-0276">Fatty acid metabolism</keyword>
<dbReference type="InterPro" id="IPR042099">
    <property type="entry name" value="ANL_N_sf"/>
</dbReference>
<dbReference type="PANTHER" id="PTHR22754">
    <property type="entry name" value="DISCO-INTERACTING PROTEIN 2 DIP2 -RELATED"/>
    <property type="match status" value="1"/>
</dbReference>
<dbReference type="EMBL" id="BNBE01000001">
    <property type="protein sequence ID" value="GHF79174.1"/>
    <property type="molecule type" value="Genomic_DNA"/>
</dbReference>
<keyword evidence="7" id="KW-1185">Reference proteome</keyword>